<dbReference type="AlphaFoldDB" id="A0A6G1K0S2"/>
<dbReference type="EMBL" id="MU005776">
    <property type="protein sequence ID" value="KAF2706459.1"/>
    <property type="molecule type" value="Genomic_DNA"/>
</dbReference>
<proteinExistence type="predicted"/>
<feature type="region of interest" description="Disordered" evidence="1">
    <location>
        <begin position="1"/>
        <end position="51"/>
    </location>
</feature>
<accession>A0A6G1K0S2</accession>
<name>A0A6G1K0S2_9PLEO</name>
<evidence type="ECO:0000313" key="3">
    <source>
        <dbReference type="Proteomes" id="UP000799428"/>
    </source>
</evidence>
<dbReference type="Proteomes" id="UP000799428">
    <property type="component" value="Unassembled WGS sequence"/>
</dbReference>
<evidence type="ECO:0000313" key="2">
    <source>
        <dbReference type="EMBL" id="KAF2706459.1"/>
    </source>
</evidence>
<keyword evidence="3" id="KW-1185">Reference proteome</keyword>
<dbReference type="OrthoDB" id="3934814at2759"/>
<evidence type="ECO:0000256" key="1">
    <source>
        <dbReference type="SAM" id="MobiDB-lite"/>
    </source>
</evidence>
<feature type="compositionally biased region" description="Basic and acidic residues" evidence="1">
    <location>
        <begin position="34"/>
        <end position="51"/>
    </location>
</feature>
<sequence>MQITSESQDPTTVSEDINEEPRHAPAAHPTKKHAHDDTKDSAKLRAKVMGDQKRLKALLHQKQRQAEKQSATRRKEFANTLLTAFLPPGSKNDSTENLVYPSYPGTSIALNTVYVSAAEMINKSRGLVAEYDRLETMTAELGQENKESIIETWEKDVEDCRRVLDLGDRYATRQVKRMLNVYTATGDTEMKDGEEGEKDSAESYALINTLRYTERGVKRIAKGLPMECLDGEI</sequence>
<protein>
    <submittedName>
        <fullName evidence="2">Uncharacterized protein</fullName>
    </submittedName>
</protein>
<reference evidence="2" key="1">
    <citation type="journal article" date="2020" name="Stud. Mycol.">
        <title>101 Dothideomycetes genomes: a test case for predicting lifestyles and emergence of pathogens.</title>
        <authorList>
            <person name="Haridas S."/>
            <person name="Albert R."/>
            <person name="Binder M."/>
            <person name="Bloem J."/>
            <person name="Labutti K."/>
            <person name="Salamov A."/>
            <person name="Andreopoulos B."/>
            <person name="Baker S."/>
            <person name="Barry K."/>
            <person name="Bills G."/>
            <person name="Bluhm B."/>
            <person name="Cannon C."/>
            <person name="Castanera R."/>
            <person name="Culley D."/>
            <person name="Daum C."/>
            <person name="Ezra D."/>
            <person name="Gonzalez J."/>
            <person name="Henrissat B."/>
            <person name="Kuo A."/>
            <person name="Liang C."/>
            <person name="Lipzen A."/>
            <person name="Lutzoni F."/>
            <person name="Magnuson J."/>
            <person name="Mondo S."/>
            <person name="Nolan M."/>
            <person name="Ohm R."/>
            <person name="Pangilinan J."/>
            <person name="Park H.-J."/>
            <person name="Ramirez L."/>
            <person name="Alfaro M."/>
            <person name="Sun H."/>
            <person name="Tritt A."/>
            <person name="Yoshinaga Y."/>
            <person name="Zwiers L.-H."/>
            <person name="Turgeon B."/>
            <person name="Goodwin S."/>
            <person name="Spatafora J."/>
            <person name="Crous P."/>
            <person name="Grigoriev I."/>
        </authorList>
    </citation>
    <scope>NUCLEOTIDE SEQUENCE</scope>
    <source>
        <strain evidence="2">CBS 279.74</strain>
    </source>
</reference>
<organism evidence="2 3">
    <name type="scientific">Pleomassaria siparia CBS 279.74</name>
    <dbReference type="NCBI Taxonomy" id="1314801"/>
    <lineage>
        <taxon>Eukaryota</taxon>
        <taxon>Fungi</taxon>
        <taxon>Dikarya</taxon>
        <taxon>Ascomycota</taxon>
        <taxon>Pezizomycotina</taxon>
        <taxon>Dothideomycetes</taxon>
        <taxon>Pleosporomycetidae</taxon>
        <taxon>Pleosporales</taxon>
        <taxon>Pleomassariaceae</taxon>
        <taxon>Pleomassaria</taxon>
    </lineage>
</organism>
<gene>
    <name evidence="2" type="ORF">K504DRAFT_438784</name>
</gene>
<feature type="compositionally biased region" description="Polar residues" evidence="1">
    <location>
        <begin position="1"/>
        <end position="15"/>
    </location>
</feature>